<dbReference type="InterPro" id="IPR016148">
    <property type="entry name" value="Pili_assmbl_chaperone_C"/>
</dbReference>
<dbReference type="InterPro" id="IPR016147">
    <property type="entry name" value="Pili_assmbl_chaperone_N"/>
</dbReference>
<feature type="domain" description="Pili assembly chaperone C-terminal" evidence="8">
    <location>
        <begin position="171"/>
        <end position="233"/>
    </location>
</feature>
<dbReference type="EMBL" id="WIVV01000227">
    <property type="protein sequence ID" value="MQU45958.1"/>
    <property type="molecule type" value="Genomic_DNA"/>
</dbReference>
<dbReference type="Pfam" id="PF02753">
    <property type="entry name" value="PapD_C"/>
    <property type="match status" value="1"/>
</dbReference>
<accession>A0A6A7ZBH3</accession>
<dbReference type="InterPro" id="IPR050643">
    <property type="entry name" value="Periplasmic_pilus_chap"/>
</dbReference>
<comment type="caution">
    <text evidence="10">The sequence shown here is derived from an EMBL/GenBank/DDBJ whole genome shotgun (WGS) entry which is preliminary data.</text>
</comment>
<evidence type="ECO:0000256" key="2">
    <source>
        <dbReference type="ARBA" id="ARBA00007399"/>
    </source>
</evidence>
<dbReference type="GO" id="GO:0071555">
    <property type="term" value="P:cell wall organization"/>
    <property type="evidence" value="ECO:0007669"/>
    <property type="project" value="InterPro"/>
</dbReference>
<dbReference type="Gene3D" id="2.60.40.10">
    <property type="entry name" value="Immunoglobulins"/>
    <property type="match status" value="2"/>
</dbReference>
<dbReference type="InterPro" id="IPR036316">
    <property type="entry name" value="Pili_assmbl_chap_C_dom_sf"/>
</dbReference>
<dbReference type="Proteomes" id="UP000466863">
    <property type="component" value="Unassembled WGS sequence"/>
</dbReference>
<dbReference type="Proteomes" id="UP000478064">
    <property type="component" value="Unassembled WGS sequence"/>
</dbReference>
<protein>
    <submittedName>
        <fullName evidence="10">Fimbria/pilus periplasmic chaperone</fullName>
    </submittedName>
</protein>
<gene>
    <name evidence="9" type="ORF">GHO27_22750</name>
    <name evidence="11" type="ORF">GHO28_26160</name>
    <name evidence="10" type="ORF">GHO30_06970</name>
</gene>
<keyword evidence="4" id="KW-0574">Periplasm</keyword>
<keyword evidence="13" id="KW-1185">Reference proteome</keyword>
<dbReference type="Pfam" id="PF00345">
    <property type="entry name" value="PapD_N"/>
    <property type="match status" value="1"/>
</dbReference>
<feature type="domain" description="Pili assembly chaperone N-terminal" evidence="7">
    <location>
        <begin position="27"/>
        <end position="148"/>
    </location>
</feature>
<evidence type="ECO:0000256" key="1">
    <source>
        <dbReference type="ARBA" id="ARBA00004418"/>
    </source>
</evidence>
<feature type="chain" id="PRO_5044630185" evidence="6">
    <location>
        <begin position="26"/>
        <end position="241"/>
    </location>
</feature>
<evidence type="ECO:0000313" key="9">
    <source>
        <dbReference type="EMBL" id="MQU08486.1"/>
    </source>
</evidence>
<dbReference type="AlphaFoldDB" id="A0A6A7ZBH3"/>
<dbReference type="InterPro" id="IPR013783">
    <property type="entry name" value="Ig-like_fold"/>
</dbReference>
<sequence length="241" mass="26786">MSRLIKLTQTFALTLLAFSVNPVSASVIMTGTRVIYPAQAQEKTVQLTNQNTLPYIVQMWIDNDPDNNEPQNTTSPFIANPQIFRINPNAGQTVRLVFTGNRLAKDRETLFYLSFLQMPAIKASELQANKLLVGVNSRMKLFYRPQQLAGNPDELSKSLSFKVQGRSIVASNRSGYYATVRDAKVIHGGQTLTVNQAVMIPPLSEVNWMLPTHTSASKGDMLRLTLVNDYGADVINDLLIN</sequence>
<dbReference type="PANTHER" id="PTHR30251:SF25">
    <property type="entry name" value="FIMBRIAE CHAPARONE"/>
    <property type="match status" value="1"/>
</dbReference>
<comment type="subcellular location">
    <subcellularLocation>
        <location evidence="1">Periplasm</location>
    </subcellularLocation>
</comment>
<evidence type="ECO:0000256" key="4">
    <source>
        <dbReference type="ARBA" id="ARBA00022764"/>
    </source>
</evidence>
<evidence type="ECO:0000313" key="11">
    <source>
        <dbReference type="EMBL" id="MQU45958.1"/>
    </source>
</evidence>
<dbReference type="EMBL" id="WIVX01000022">
    <property type="protein sequence ID" value="MQU31148.1"/>
    <property type="molecule type" value="Genomic_DNA"/>
</dbReference>
<feature type="signal peptide" evidence="6">
    <location>
        <begin position="1"/>
        <end position="25"/>
    </location>
</feature>
<comment type="similarity">
    <text evidence="2">Belongs to the periplasmic pilus chaperone family.</text>
</comment>
<dbReference type="Proteomes" id="UP000470186">
    <property type="component" value="Unassembled WGS sequence"/>
</dbReference>
<evidence type="ECO:0000259" key="7">
    <source>
        <dbReference type="Pfam" id="PF00345"/>
    </source>
</evidence>
<organism evidence="10 13">
    <name type="scientific">Pseudomonas helleri</name>
    <dbReference type="NCBI Taxonomy" id="1608996"/>
    <lineage>
        <taxon>Bacteria</taxon>
        <taxon>Pseudomonadati</taxon>
        <taxon>Pseudomonadota</taxon>
        <taxon>Gammaproteobacteria</taxon>
        <taxon>Pseudomonadales</taxon>
        <taxon>Pseudomonadaceae</taxon>
        <taxon>Pseudomonas</taxon>
    </lineage>
</organism>
<proteinExistence type="inferred from homology"/>
<dbReference type="PANTHER" id="PTHR30251">
    <property type="entry name" value="PILUS ASSEMBLY CHAPERONE"/>
    <property type="match status" value="1"/>
</dbReference>
<dbReference type="SUPFAM" id="SSF49354">
    <property type="entry name" value="PapD-like"/>
    <property type="match status" value="1"/>
</dbReference>
<evidence type="ECO:0000259" key="8">
    <source>
        <dbReference type="Pfam" id="PF02753"/>
    </source>
</evidence>
<name>A0A6A7ZBH3_9PSED</name>
<keyword evidence="3 6" id="KW-0732">Signal</keyword>
<dbReference type="InterPro" id="IPR008962">
    <property type="entry name" value="PapD-like_sf"/>
</dbReference>
<evidence type="ECO:0000256" key="3">
    <source>
        <dbReference type="ARBA" id="ARBA00022729"/>
    </source>
</evidence>
<evidence type="ECO:0000313" key="13">
    <source>
        <dbReference type="Proteomes" id="UP000470186"/>
    </source>
</evidence>
<evidence type="ECO:0000256" key="5">
    <source>
        <dbReference type="ARBA" id="ARBA00023186"/>
    </source>
</evidence>
<dbReference type="EMBL" id="WIVU01000065">
    <property type="protein sequence ID" value="MQU08486.1"/>
    <property type="molecule type" value="Genomic_DNA"/>
</dbReference>
<evidence type="ECO:0000313" key="12">
    <source>
        <dbReference type="Proteomes" id="UP000466863"/>
    </source>
</evidence>
<evidence type="ECO:0000313" key="10">
    <source>
        <dbReference type="EMBL" id="MQU31148.1"/>
    </source>
</evidence>
<dbReference type="PRINTS" id="PR00969">
    <property type="entry name" value="CHAPERONPILI"/>
</dbReference>
<dbReference type="SUPFAM" id="SSF49584">
    <property type="entry name" value="Periplasmic chaperone C-domain"/>
    <property type="match status" value="1"/>
</dbReference>
<reference evidence="12 13" key="1">
    <citation type="submission" date="2019-10" db="EMBL/GenBank/DDBJ databases">
        <title>Evaluation of single-gene subtyping targets for Pseudomonas.</title>
        <authorList>
            <person name="Reichler S.J."/>
            <person name="Orsi R.H."/>
            <person name="Wiedmann M."/>
            <person name="Martin N.H."/>
            <person name="Murphy S.I."/>
        </authorList>
    </citation>
    <scope>NUCLEOTIDE SEQUENCE [LARGE SCALE GENOMIC DNA]</scope>
    <source>
        <strain evidence="9 14">FSL R10-1637</strain>
        <strain evidence="11 12">FSL R10-1876</strain>
        <strain evidence="10 13">FSL R10-2107</strain>
    </source>
</reference>
<dbReference type="GO" id="GO:0030288">
    <property type="term" value="C:outer membrane-bounded periplasmic space"/>
    <property type="evidence" value="ECO:0007669"/>
    <property type="project" value="InterPro"/>
</dbReference>
<evidence type="ECO:0000313" key="14">
    <source>
        <dbReference type="Proteomes" id="UP000478064"/>
    </source>
</evidence>
<keyword evidence="5" id="KW-0143">Chaperone</keyword>
<dbReference type="InterPro" id="IPR001829">
    <property type="entry name" value="Pili_assmbl_chaperone_bac"/>
</dbReference>
<evidence type="ECO:0000256" key="6">
    <source>
        <dbReference type="SAM" id="SignalP"/>
    </source>
</evidence>